<comment type="subcellular location">
    <subcellularLocation>
        <location evidence="1">Cell membrane</location>
        <topology evidence="1">Multi-pass membrane protein</topology>
    </subcellularLocation>
</comment>
<dbReference type="Proteomes" id="UP000239326">
    <property type="component" value="Chromosome"/>
</dbReference>
<feature type="transmembrane region" description="Helical" evidence="6">
    <location>
        <begin position="272"/>
        <end position="290"/>
    </location>
</feature>
<evidence type="ECO:0000259" key="7">
    <source>
        <dbReference type="Pfam" id="PF00892"/>
    </source>
</evidence>
<evidence type="ECO:0000256" key="4">
    <source>
        <dbReference type="ARBA" id="ARBA00022989"/>
    </source>
</evidence>
<organism evidence="8 9">
    <name type="scientific">Simplicispira suum</name>
    <dbReference type="NCBI Taxonomy" id="2109915"/>
    <lineage>
        <taxon>Bacteria</taxon>
        <taxon>Pseudomonadati</taxon>
        <taxon>Pseudomonadota</taxon>
        <taxon>Betaproteobacteria</taxon>
        <taxon>Burkholderiales</taxon>
        <taxon>Comamonadaceae</taxon>
        <taxon>Simplicispira</taxon>
    </lineage>
</organism>
<dbReference type="PANTHER" id="PTHR42920:SF5">
    <property type="entry name" value="EAMA DOMAIN-CONTAINING PROTEIN"/>
    <property type="match status" value="1"/>
</dbReference>
<feature type="transmembrane region" description="Helical" evidence="6">
    <location>
        <begin position="213"/>
        <end position="234"/>
    </location>
</feature>
<evidence type="ECO:0000313" key="9">
    <source>
        <dbReference type="Proteomes" id="UP000239326"/>
    </source>
</evidence>
<evidence type="ECO:0000313" key="8">
    <source>
        <dbReference type="EMBL" id="AVO41266.1"/>
    </source>
</evidence>
<feature type="transmembrane region" description="Helical" evidence="6">
    <location>
        <begin position="150"/>
        <end position="173"/>
    </location>
</feature>
<protein>
    <submittedName>
        <fullName evidence="8">EamA family transporter</fullName>
    </submittedName>
</protein>
<gene>
    <name evidence="8" type="ORF">C6571_08160</name>
</gene>
<accession>A0A2S0MZF5</accession>
<proteinExistence type="predicted"/>
<name>A0A2S0MZF5_9BURK</name>
<keyword evidence="3 6" id="KW-0812">Transmembrane</keyword>
<dbReference type="InterPro" id="IPR037185">
    <property type="entry name" value="EmrE-like"/>
</dbReference>
<feature type="domain" description="EamA" evidence="7">
    <location>
        <begin position="155"/>
        <end position="288"/>
    </location>
</feature>
<keyword evidence="9" id="KW-1185">Reference proteome</keyword>
<dbReference type="SUPFAM" id="SSF103481">
    <property type="entry name" value="Multidrug resistance efflux transporter EmrE"/>
    <property type="match status" value="2"/>
</dbReference>
<dbReference type="AlphaFoldDB" id="A0A2S0MZF5"/>
<dbReference type="GO" id="GO:0005886">
    <property type="term" value="C:plasma membrane"/>
    <property type="evidence" value="ECO:0007669"/>
    <property type="project" value="UniProtKB-SubCell"/>
</dbReference>
<feature type="transmembrane region" description="Helical" evidence="6">
    <location>
        <begin position="73"/>
        <end position="91"/>
    </location>
</feature>
<keyword evidence="2" id="KW-1003">Cell membrane</keyword>
<keyword evidence="4 6" id="KW-1133">Transmembrane helix</keyword>
<feature type="transmembrane region" description="Helical" evidence="6">
    <location>
        <begin position="39"/>
        <end position="61"/>
    </location>
</feature>
<keyword evidence="5 6" id="KW-0472">Membrane</keyword>
<evidence type="ECO:0000256" key="5">
    <source>
        <dbReference type="ARBA" id="ARBA00023136"/>
    </source>
</evidence>
<feature type="transmembrane region" description="Helical" evidence="6">
    <location>
        <begin position="97"/>
        <end position="115"/>
    </location>
</feature>
<dbReference type="InterPro" id="IPR000620">
    <property type="entry name" value="EamA_dom"/>
</dbReference>
<feature type="transmembrane region" description="Helical" evidence="6">
    <location>
        <begin position="185"/>
        <end position="207"/>
    </location>
</feature>
<feature type="transmembrane region" description="Helical" evidence="6">
    <location>
        <begin position="246"/>
        <end position="266"/>
    </location>
</feature>
<dbReference type="Pfam" id="PF00892">
    <property type="entry name" value="EamA"/>
    <property type="match status" value="2"/>
</dbReference>
<reference evidence="8 9" key="1">
    <citation type="submission" date="2018-03" db="EMBL/GenBank/DDBJ databases">
        <title>Genome sequencing of Simplicispira sp.</title>
        <authorList>
            <person name="Kim S.-J."/>
            <person name="Heo J."/>
            <person name="Kwon S.-W."/>
        </authorList>
    </citation>
    <scope>NUCLEOTIDE SEQUENCE [LARGE SCALE GENOMIC DNA]</scope>
    <source>
        <strain evidence="8 9">SC1-8</strain>
    </source>
</reference>
<dbReference type="PANTHER" id="PTHR42920">
    <property type="entry name" value="OS03G0707200 PROTEIN-RELATED"/>
    <property type="match status" value="1"/>
</dbReference>
<dbReference type="InterPro" id="IPR051258">
    <property type="entry name" value="Diverse_Substrate_Transporter"/>
</dbReference>
<dbReference type="RefSeq" id="WP_106446243.1">
    <property type="nucleotide sequence ID" value="NZ_CP027669.1"/>
</dbReference>
<evidence type="ECO:0000256" key="2">
    <source>
        <dbReference type="ARBA" id="ARBA00022475"/>
    </source>
</evidence>
<evidence type="ECO:0000256" key="3">
    <source>
        <dbReference type="ARBA" id="ARBA00022692"/>
    </source>
</evidence>
<dbReference type="KEGG" id="simp:C6571_08160"/>
<dbReference type="OrthoDB" id="9787117at2"/>
<feature type="transmembrane region" description="Helical" evidence="6">
    <location>
        <begin position="127"/>
        <end position="144"/>
    </location>
</feature>
<dbReference type="EMBL" id="CP027669">
    <property type="protein sequence ID" value="AVO41266.1"/>
    <property type="molecule type" value="Genomic_DNA"/>
</dbReference>
<evidence type="ECO:0000256" key="6">
    <source>
        <dbReference type="SAM" id="Phobius"/>
    </source>
</evidence>
<sequence>MTTASHSTRGIAMVLLAAMLWGTTGTAQSLAPAGISPYWVGALRLAVASAFFALLAAPALWRRASAPRLPWRPVLLAGMCVAAYNLSFFAGVKASGVALGTAIAIGSGPIWAGLLQTFAQRRWPAPVWWAGTLLGVAGGAAMALNGRSSVSAPLAGIALCLLAGLAYAAYALLNKRLVAQAGAASVNLAVFGTAAVLSLPVAGALGGPLQATAGTWAILVYLGLVATGVAYLLFSHALRHISGATAVTLALAEPVTAFALAIAVVGESPSAMAFWGLAGVLAGLLLVIRAELRVQAEGRRALATERGSQPPA</sequence>
<evidence type="ECO:0000256" key="1">
    <source>
        <dbReference type="ARBA" id="ARBA00004651"/>
    </source>
</evidence>
<feature type="domain" description="EamA" evidence="7">
    <location>
        <begin position="9"/>
        <end position="138"/>
    </location>
</feature>